<keyword evidence="3" id="KW-1185">Reference proteome</keyword>
<sequence>MSIQKGAMMPIFEYLCTKCGHHFEKLLKYDTSHATQCPACGSGDVKKELSTFSSSAGSASSAACYSGG</sequence>
<feature type="domain" description="Putative regulatory protein FmdB zinc ribbon" evidence="1">
    <location>
        <begin position="9"/>
        <end position="50"/>
    </location>
</feature>
<proteinExistence type="predicted"/>
<dbReference type="NCBIfam" id="TIGR02605">
    <property type="entry name" value="CxxC_CxxC_SSSS"/>
    <property type="match status" value="1"/>
</dbReference>
<dbReference type="SMART" id="SM00834">
    <property type="entry name" value="CxxC_CXXC_SSSS"/>
    <property type="match status" value="1"/>
</dbReference>
<comment type="caution">
    <text evidence="2">The sequence shown here is derived from an EMBL/GenBank/DDBJ whole genome shotgun (WGS) entry which is preliminary data.</text>
</comment>
<dbReference type="AlphaFoldDB" id="A0AAW4LBJ5"/>
<name>A0AAW4LBJ5_9BACT</name>
<dbReference type="EMBL" id="JAHCVJ010000012">
    <property type="protein sequence ID" value="MBT0666473.1"/>
    <property type="molecule type" value="Genomic_DNA"/>
</dbReference>
<accession>A0AAW4LBJ5</accession>
<dbReference type="InterPro" id="IPR013429">
    <property type="entry name" value="Regulatory_FmdB_Zinc_ribbon"/>
</dbReference>
<protein>
    <submittedName>
        <fullName evidence="2">Zinc ribbon domain-containing protein</fullName>
    </submittedName>
</protein>
<gene>
    <name evidence="2" type="ORF">KI809_19365</name>
</gene>
<reference evidence="2 3" key="1">
    <citation type="submission" date="2021-05" db="EMBL/GenBank/DDBJ databases">
        <title>The draft genome of Geobacter pelophilus DSM 12255.</title>
        <authorList>
            <person name="Xu Z."/>
            <person name="Masuda Y."/>
            <person name="Itoh H."/>
            <person name="Senoo K."/>
        </authorList>
    </citation>
    <scope>NUCLEOTIDE SEQUENCE [LARGE SCALE GENOMIC DNA]</scope>
    <source>
        <strain evidence="2 3">DSM 12255</strain>
    </source>
</reference>
<organism evidence="2 3">
    <name type="scientific">Geoanaerobacter pelophilus</name>
    <dbReference type="NCBI Taxonomy" id="60036"/>
    <lineage>
        <taxon>Bacteria</taxon>
        <taxon>Pseudomonadati</taxon>
        <taxon>Thermodesulfobacteriota</taxon>
        <taxon>Desulfuromonadia</taxon>
        <taxon>Geobacterales</taxon>
        <taxon>Geobacteraceae</taxon>
        <taxon>Geoanaerobacter</taxon>
    </lineage>
</organism>
<evidence type="ECO:0000313" key="2">
    <source>
        <dbReference type="EMBL" id="MBT0666473.1"/>
    </source>
</evidence>
<evidence type="ECO:0000313" key="3">
    <source>
        <dbReference type="Proteomes" id="UP000811899"/>
    </source>
</evidence>
<evidence type="ECO:0000259" key="1">
    <source>
        <dbReference type="SMART" id="SM00834"/>
    </source>
</evidence>
<dbReference type="Proteomes" id="UP000811899">
    <property type="component" value="Unassembled WGS sequence"/>
</dbReference>
<dbReference type="Pfam" id="PF09723">
    <property type="entry name" value="Zn_ribbon_8"/>
    <property type="match status" value="1"/>
</dbReference>
<dbReference type="Gene3D" id="2.20.28.30">
    <property type="entry name" value="RNA polymerase ii, chain L"/>
    <property type="match status" value="1"/>
</dbReference>